<dbReference type="InterPro" id="IPR000719">
    <property type="entry name" value="Prot_kinase_dom"/>
</dbReference>
<evidence type="ECO:0000256" key="1">
    <source>
        <dbReference type="ARBA" id="ARBA00022679"/>
    </source>
</evidence>
<keyword evidence="7" id="KW-1185">Reference proteome</keyword>
<dbReference type="PANTHER" id="PTHR11042:SF91">
    <property type="entry name" value="EUKARYOTIC TRANSLATION INITIATION FACTOR 2-ALPHA KINASE"/>
    <property type="match status" value="1"/>
</dbReference>
<keyword evidence="4" id="KW-0067">ATP-binding</keyword>
<dbReference type="GO" id="GO:0006446">
    <property type="term" value="P:regulation of translational initiation"/>
    <property type="evidence" value="ECO:0000318"/>
    <property type="project" value="GO_Central"/>
</dbReference>
<evidence type="ECO:0000313" key="7">
    <source>
        <dbReference type="Proteomes" id="UP000000305"/>
    </source>
</evidence>
<dbReference type="OMA" id="PAWEYFV"/>
<name>E9HU21_DAPPU</name>
<dbReference type="OrthoDB" id="1405469at2759"/>
<dbReference type="GO" id="GO:0005737">
    <property type="term" value="C:cytoplasm"/>
    <property type="evidence" value="ECO:0000318"/>
    <property type="project" value="GO_Central"/>
</dbReference>
<dbReference type="InterPro" id="IPR011009">
    <property type="entry name" value="Kinase-like_dom_sf"/>
</dbReference>
<dbReference type="InterPro" id="IPR008266">
    <property type="entry name" value="Tyr_kinase_AS"/>
</dbReference>
<dbReference type="Gene3D" id="1.10.510.10">
    <property type="entry name" value="Transferase(Phosphotransferase) domain 1"/>
    <property type="match status" value="1"/>
</dbReference>
<keyword evidence="1" id="KW-0808">Transferase</keyword>
<keyword evidence="2" id="KW-0547">Nucleotide-binding</keyword>
<dbReference type="EMBL" id="GL732794">
    <property type="protein sequence ID" value="EFX64750.1"/>
    <property type="molecule type" value="Genomic_DNA"/>
</dbReference>
<dbReference type="PROSITE" id="PS00109">
    <property type="entry name" value="PROTEIN_KINASE_TYR"/>
    <property type="match status" value="1"/>
</dbReference>
<gene>
    <name evidence="6" type="ORF">DAPPUDRAFT_65929</name>
</gene>
<evidence type="ECO:0000313" key="6">
    <source>
        <dbReference type="EMBL" id="EFX64750.1"/>
    </source>
</evidence>
<evidence type="ECO:0000259" key="5">
    <source>
        <dbReference type="PROSITE" id="PS50011"/>
    </source>
</evidence>
<sequence length="261" mass="30276">MAVVNILENPSQLQSTEEHQTSRFFEDFDFVKLLGKGAFGCVCVALKKKEEKHFTVKCIEFEEENVQLGNREVKVLSGLKHRNIVSYYNAWWEKNPAWEYFVKKSRNFIYLYIQMELCREENLAQWLKTREPVQLNENQIIREILSAVKYLHRQKLVHRDLSPNNIFFGFNLSIKVGDFGSTKELIVDESFQATNSEGLQDPQSKQVSVTGTVPYIAPELVNSSSYNHKVDVYSLGIILFEIIMGPFKTDSERSSHIRLLN</sequence>
<dbReference type="Proteomes" id="UP000000305">
    <property type="component" value="Unassembled WGS sequence"/>
</dbReference>
<dbReference type="HOGENOM" id="CLU_000288_63_23_1"/>
<dbReference type="InterPro" id="IPR050339">
    <property type="entry name" value="CC_SR_Kinase"/>
</dbReference>
<dbReference type="KEGG" id="dpx:DAPPUDRAFT_65929"/>
<evidence type="ECO:0000256" key="2">
    <source>
        <dbReference type="ARBA" id="ARBA00022741"/>
    </source>
</evidence>
<organism evidence="6 7">
    <name type="scientific">Daphnia pulex</name>
    <name type="common">Water flea</name>
    <dbReference type="NCBI Taxonomy" id="6669"/>
    <lineage>
        <taxon>Eukaryota</taxon>
        <taxon>Metazoa</taxon>
        <taxon>Ecdysozoa</taxon>
        <taxon>Arthropoda</taxon>
        <taxon>Crustacea</taxon>
        <taxon>Branchiopoda</taxon>
        <taxon>Diplostraca</taxon>
        <taxon>Cladocera</taxon>
        <taxon>Anomopoda</taxon>
        <taxon>Daphniidae</taxon>
        <taxon>Daphnia</taxon>
    </lineage>
</organism>
<dbReference type="AlphaFoldDB" id="E9HU21"/>
<dbReference type="GO" id="GO:0017148">
    <property type="term" value="P:negative regulation of translation"/>
    <property type="evidence" value="ECO:0000318"/>
    <property type="project" value="GO_Central"/>
</dbReference>
<dbReference type="PIRSF" id="PIRSF000654">
    <property type="entry name" value="Integrin-linked_kinase"/>
    <property type="match status" value="1"/>
</dbReference>
<proteinExistence type="predicted"/>
<dbReference type="GO" id="GO:0004694">
    <property type="term" value="F:eukaryotic translation initiation factor 2alpha kinase activity"/>
    <property type="evidence" value="ECO:0000318"/>
    <property type="project" value="GO_Central"/>
</dbReference>
<dbReference type="GO" id="GO:0005524">
    <property type="term" value="F:ATP binding"/>
    <property type="evidence" value="ECO:0007669"/>
    <property type="project" value="UniProtKB-KW"/>
</dbReference>
<dbReference type="STRING" id="6669.E9HU21"/>
<dbReference type="Pfam" id="PF00069">
    <property type="entry name" value="Pkinase"/>
    <property type="match status" value="1"/>
</dbReference>
<protein>
    <recommendedName>
        <fullName evidence="5">Protein kinase domain-containing protein</fullName>
    </recommendedName>
</protein>
<dbReference type="PANTHER" id="PTHR11042">
    <property type="entry name" value="EUKARYOTIC TRANSLATION INITIATION FACTOR 2-ALPHA KINASE EIF2-ALPHA KINASE -RELATED"/>
    <property type="match status" value="1"/>
</dbReference>
<dbReference type="eggNOG" id="KOG1033">
    <property type="taxonomic scope" value="Eukaryota"/>
</dbReference>
<dbReference type="GO" id="GO:0005634">
    <property type="term" value="C:nucleus"/>
    <property type="evidence" value="ECO:0000318"/>
    <property type="project" value="GO_Central"/>
</dbReference>
<evidence type="ECO:0000256" key="3">
    <source>
        <dbReference type="ARBA" id="ARBA00022777"/>
    </source>
</evidence>
<dbReference type="Gene3D" id="3.30.200.20">
    <property type="entry name" value="Phosphorylase Kinase, domain 1"/>
    <property type="match status" value="1"/>
</dbReference>
<dbReference type="PROSITE" id="PS50011">
    <property type="entry name" value="PROTEIN_KINASE_DOM"/>
    <property type="match status" value="1"/>
</dbReference>
<reference evidence="6 7" key="1">
    <citation type="journal article" date="2011" name="Science">
        <title>The ecoresponsive genome of Daphnia pulex.</title>
        <authorList>
            <person name="Colbourne J.K."/>
            <person name="Pfrender M.E."/>
            <person name="Gilbert D."/>
            <person name="Thomas W.K."/>
            <person name="Tucker A."/>
            <person name="Oakley T.H."/>
            <person name="Tokishita S."/>
            <person name="Aerts A."/>
            <person name="Arnold G.J."/>
            <person name="Basu M.K."/>
            <person name="Bauer D.J."/>
            <person name="Caceres C.E."/>
            <person name="Carmel L."/>
            <person name="Casola C."/>
            <person name="Choi J.H."/>
            <person name="Detter J.C."/>
            <person name="Dong Q."/>
            <person name="Dusheyko S."/>
            <person name="Eads B.D."/>
            <person name="Frohlich T."/>
            <person name="Geiler-Samerotte K.A."/>
            <person name="Gerlach D."/>
            <person name="Hatcher P."/>
            <person name="Jogdeo S."/>
            <person name="Krijgsveld J."/>
            <person name="Kriventseva E.V."/>
            <person name="Kultz D."/>
            <person name="Laforsch C."/>
            <person name="Lindquist E."/>
            <person name="Lopez J."/>
            <person name="Manak J.R."/>
            <person name="Muller J."/>
            <person name="Pangilinan J."/>
            <person name="Patwardhan R.P."/>
            <person name="Pitluck S."/>
            <person name="Pritham E.J."/>
            <person name="Rechtsteiner A."/>
            <person name="Rho M."/>
            <person name="Rogozin I.B."/>
            <person name="Sakarya O."/>
            <person name="Salamov A."/>
            <person name="Schaack S."/>
            <person name="Shapiro H."/>
            <person name="Shiga Y."/>
            <person name="Skalitzky C."/>
            <person name="Smith Z."/>
            <person name="Souvorov A."/>
            <person name="Sung W."/>
            <person name="Tang Z."/>
            <person name="Tsuchiya D."/>
            <person name="Tu H."/>
            <person name="Vos H."/>
            <person name="Wang M."/>
            <person name="Wolf Y.I."/>
            <person name="Yamagata H."/>
            <person name="Yamada T."/>
            <person name="Ye Y."/>
            <person name="Shaw J.R."/>
            <person name="Andrews J."/>
            <person name="Crease T.J."/>
            <person name="Tang H."/>
            <person name="Lucas S.M."/>
            <person name="Robertson H.M."/>
            <person name="Bork P."/>
            <person name="Koonin E.V."/>
            <person name="Zdobnov E.M."/>
            <person name="Grigoriev I.V."/>
            <person name="Lynch M."/>
            <person name="Boore J.L."/>
        </authorList>
    </citation>
    <scope>NUCLEOTIDE SEQUENCE [LARGE SCALE GENOMIC DNA]</scope>
</reference>
<accession>E9HU21</accession>
<dbReference type="PhylomeDB" id="E9HU21"/>
<dbReference type="SUPFAM" id="SSF56112">
    <property type="entry name" value="Protein kinase-like (PK-like)"/>
    <property type="match status" value="1"/>
</dbReference>
<keyword evidence="3" id="KW-0418">Kinase</keyword>
<dbReference type="InParanoid" id="E9HU21"/>
<evidence type="ECO:0000256" key="4">
    <source>
        <dbReference type="ARBA" id="ARBA00022840"/>
    </source>
</evidence>
<dbReference type="FunFam" id="1.10.510.10:FF:002905">
    <property type="match status" value="1"/>
</dbReference>
<feature type="domain" description="Protein kinase" evidence="5">
    <location>
        <begin position="28"/>
        <end position="261"/>
    </location>
</feature>